<organism evidence="3 4">
    <name type="scientific">Pedobacter riviphilus</name>
    <dbReference type="NCBI Taxonomy" id="2766984"/>
    <lineage>
        <taxon>Bacteria</taxon>
        <taxon>Pseudomonadati</taxon>
        <taxon>Bacteroidota</taxon>
        <taxon>Sphingobacteriia</taxon>
        <taxon>Sphingobacteriales</taxon>
        <taxon>Sphingobacteriaceae</taxon>
        <taxon>Pedobacter</taxon>
    </lineage>
</organism>
<accession>A0ABX6TJ48</accession>
<dbReference type="RefSeq" id="WP_190327954.1">
    <property type="nucleotide sequence ID" value="NZ_CP061171.1"/>
</dbReference>
<keyword evidence="2" id="KW-1133">Transmembrane helix</keyword>
<evidence type="ECO:0000256" key="2">
    <source>
        <dbReference type="SAM" id="Phobius"/>
    </source>
</evidence>
<dbReference type="EMBL" id="CP061171">
    <property type="protein sequence ID" value="QNR85548.1"/>
    <property type="molecule type" value="Genomic_DNA"/>
</dbReference>
<name>A0ABX6TJ48_9SPHI</name>
<dbReference type="Proteomes" id="UP000516439">
    <property type="component" value="Chromosome"/>
</dbReference>
<keyword evidence="4" id="KW-1185">Reference proteome</keyword>
<keyword evidence="2" id="KW-0472">Membrane</keyword>
<evidence type="ECO:0000313" key="3">
    <source>
        <dbReference type="EMBL" id="QNR85548.1"/>
    </source>
</evidence>
<evidence type="ECO:0000313" key="4">
    <source>
        <dbReference type="Proteomes" id="UP000516439"/>
    </source>
</evidence>
<evidence type="ECO:0000256" key="1">
    <source>
        <dbReference type="SAM" id="MobiDB-lite"/>
    </source>
</evidence>
<protein>
    <submittedName>
        <fullName evidence="3">Uncharacterized protein</fullName>
    </submittedName>
</protein>
<feature type="region of interest" description="Disordered" evidence="1">
    <location>
        <begin position="182"/>
        <end position="213"/>
    </location>
</feature>
<reference evidence="3 4" key="1">
    <citation type="submission" date="2020-09" db="EMBL/GenBank/DDBJ databases">
        <title>Pedobacter sp. SW-16 isolated from soil near Yeocheon.</title>
        <authorList>
            <person name="Im H.S."/>
            <person name="Joung Y."/>
            <person name="Lee S.-S."/>
        </authorList>
    </citation>
    <scope>NUCLEOTIDE SEQUENCE [LARGE SCALE GENOMIC DNA]</scope>
    <source>
        <strain evidence="3 4">SW-16</strain>
    </source>
</reference>
<feature type="transmembrane region" description="Helical" evidence="2">
    <location>
        <begin position="6"/>
        <end position="23"/>
    </location>
</feature>
<proteinExistence type="predicted"/>
<sequence>MEMQHLPIYAIVFLCGALVYYLLQKLIDLMKTNERRGRPNTMDPAIIQQMVDNYRNNHLAAINKVLGINDAHSVSFGLKTLKKFIADIEFFTKKVNPRIADGALGIRFYYAAYPKENEWNSFEDEKAIGKNYAQKHTLVMIPTLKKKSSDGSYQDYDFNPLDRSTFPIKEREKEQPITLMAMSSDSSDTQAREVMAQNHGQTIPPADSAIETY</sequence>
<keyword evidence="2" id="KW-0812">Transmembrane</keyword>
<gene>
    <name evidence="3" type="ORF">H9N25_03475</name>
</gene>